<dbReference type="InterPro" id="IPR018375">
    <property type="entry name" value="Coprogen_oxidase_CS"/>
</dbReference>
<dbReference type="GO" id="GO:0005737">
    <property type="term" value="C:cytoplasm"/>
    <property type="evidence" value="ECO:0007669"/>
    <property type="project" value="TreeGrafter"/>
</dbReference>
<dbReference type="SUPFAM" id="SSF102886">
    <property type="entry name" value="Coproporphyrinogen III oxidase"/>
    <property type="match status" value="1"/>
</dbReference>
<organism evidence="1">
    <name type="scientific">hydrothermal vent metagenome</name>
    <dbReference type="NCBI Taxonomy" id="652676"/>
    <lineage>
        <taxon>unclassified sequences</taxon>
        <taxon>metagenomes</taxon>
        <taxon>ecological metagenomes</taxon>
    </lineage>
</organism>
<dbReference type="PANTHER" id="PTHR10755">
    <property type="entry name" value="COPROPORPHYRINOGEN III OXIDASE, MITOCHONDRIAL"/>
    <property type="match status" value="1"/>
</dbReference>
<dbReference type="Gene3D" id="3.40.1500.10">
    <property type="entry name" value="Coproporphyrinogen III oxidase, aerobic"/>
    <property type="match status" value="1"/>
</dbReference>
<gene>
    <name evidence="1" type="ORF">MNBD_ACTINO02-2133</name>
</gene>
<dbReference type="InterPro" id="IPR036406">
    <property type="entry name" value="Coprogen_oxidase_aer_sf"/>
</dbReference>
<reference evidence="1" key="1">
    <citation type="submission" date="2018-06" db="EMBL/GenBank/DDBJ databases">
        <authorList>
            <person name="Zhirakovskaya E."/>
        </authorList>
    </citation>
    <scope>NUCLEOTIDE SEQUENCE</scope>
</reference>
<evidence type="ECO:0000313" key="1">
    <source>
        <dbReference type="EMBL" id="VAW04474.1"/>
    </source>
</evidence>
<dbReference type="EMBL" id="UOEK01000289">
    <property type="protein sequence ID" value="VAW04474.1"/>
    <property type="molecule type" value="Genomic_DNA"/>
</dbReference>
<dbReference type="PROSITE" id="PS01021">
    <property type="entry name" value="COPROGEN_OXIDASE"/>
    <property type="match status" value="1"/>
</dbReference>
<dbReference type="PANTHER" id="PTHR10755:SF3">
    <property type="entry name" value="COPROPORPHYRINOGEN OXIDASE"/>
    <property type="match status" value="1"/>
</dbReference>
<dbReference type="NCBIfam" id="NF003727">
    <property type="entry name" value="PRK05330.1"/>
    <property type="match status" value="1"/>
</dbReference>
<dbReference type="AlphaFoldDB" id="A0A3B0T6J9"/>
<sequence length="320" mass="35988">MAGFGELRHYPQFDTQVSACEHGPVNPTRESIEAYYRGLQSDLCDRLAQLDGGAGFGVDEWIRPDGGGGTTRVISGGDLFEKGAINVSAVYGPIPAQLGDKIGAVGAQFFATGISMIFHPRNPFVPTMHANLRYFEIEDGTAWFGGGLDLTPYYLFEDDAEHFHTVCKQVCDRHEVAGYTTMKRACDSYFYLSHRGEARGIGGLFYDRHAVDLPDQFVFQQELGDSLYESYAPIVERRRDTSFSEENKRWHRVRRGRYVEFNLVWDRGTRFGLETGGRTESILVSMPPEVSWEYAAVPELGTAERDLLDVLRGEPRDWAT</sequence>
<dbReference type="GO" id="GO:0004109">
    <property type="term" value="F:coproporphyrinogen oxidase activity"/>
    <property type="evidence" value="ECO:0007669"/>
    <property type="project" value="UniProtKB-EC"/>
</dbReference>
<accession>A0A3B0T6J9</accession>
<dbReference type="Pfam" id="PF01218">
    <property type="entry name" value="Coprogen_oxidas"/>
    <property type="match status" value="1"/>
</dbReference>
<dbReference type="InterPro" id="IPR001260">
    <property type="entry name" value="Coprogen_oxidase_aer"/>
</dbReference>
<keyword evidence="1" id="KW-0560">Oxidoreductase</keyword>
<dbReference type="PIRSF" id="PIRSF000166">
    <property type="entry name" value="Coproporphyri_ox"/>
    <property type="match status" value="1"/>
</dbReference>
<proteinExistence type="predicted"/>
<name>A0A3B0T6J9_9ZZZZ</name>
<dbReference type="GO" id="GO:0006782">
    <property type="term" value="P:protoporphyrinogen IX biosynthetic process"/>
    <property type="evidence" value="ECO:0007669"/>
    <property type="project" value="TreeGrafter"/>
</dbReference>
<dbReference type="PRINTS" id="PR00073">
    <property type="entry name" value="COPRGNOXDASE"/>
</dbReference>
<protein>
    <submittedName>
        <fullName evidence="1">Coproporphyrinogen III oxidase, aerobic</fullName>
        <ecNumber evidence="1">1.3.3.3</ecNumber>
    </submittedName>
</protein>
<dbReference type="EC" id="1.3.3.3" evidence="1"/>